<proteinExistence type="predicted"/>
<feature type="region of interest" description="Disordered" evidence="1">
    <location>
        <begin position="49"/>
        <end position="84"/>
    </location>
</feature>
<reference evidence="2" key="1">
    <citation type="submission" date="2020-05" db="EMBL/GenBank/DDBJ databases">
        <title>WGS assembly of Panicum virgatum.</title>
        <authorList>
            <person name="Lovell J.T."/>
            <person name="Jenkins J."/>
            <person name="Shu S."/>
            <person name="Juenger T.E."/>
            <person name="Schmutz J."/>
        </authorList>
    </citation>
    <scope>NUCLEOTIDE SEQUENCE</scope>
    <source>
        <strain evidence="2">AP13</strain>
    </source>
</reference>
<dbReference type="EMBL" id="CM029043">
    <property type="protein sequence ID" value="KAG2613294.1"/>
    <property type="molecule type" value="Genomic_DNA"/>
</dbReference>
<feature type="compositionally biased region" description="Low complexity" evidence="1">
    <location>
        <begin position="51"/>
        <end position="84"/>
    </location>
</feature>
<name>A0A8T0TX83_PANVG</name>
<sequence length="203" mass="21472">MEIFWIFPQFQHGIRAGWLLPTVADARPALALPSRPYWPPSRPCLPPVAAPVPAGSSHRPSRRLSPPARPRAGPSSPAVRSSSSGRPHLLHLLAAIAAASAPPVAEPSSCRRPAAIAACRRCHPAGAAFLVLVCASCLSDCSHGWSSSAAPIYCYLPILLLSGFSVKCGVSSKRDINRKGLNVITVVAEITLPSVVLRNIPIF</sequence>
<organism evidence="2 3">
    <name type="scientific">Panicum virgatum</name>
    <name type="common">Blackwell switchgrass</name>
    <dbReference type="NCBI Taxonomy" id="38727"/>
    <lineage>
        <taxon>Eukaryota</taxon>
        <taxon>Viridiplantae</taxon>
        <taxon>Streptophyta</taxon>
        <taxon>Embryophyta</taxon>
        <taxon>Tracheophyta</taxon>
        <taxon>Spermatophyta</taxon>
        <taxon>Magnoliopsida</taxon>
        <taxon>Liliopsida</taxon>
        <taxon>Poales</taxon>
        <taxon>Poaceae</taxon>
        <taxon>PACMAD clade</taxon>
        <taxon>Panicoideae</taxon>
        <taxon>Panicodae</taxon>
        <taxon>Paniceae</taxon>
        <taxon>Panicinae</taxon>
        <taxon>Panicum</taxon>
        <taxon>Panicum sect. Hiantes</taxon>
    </lineage>
</organism>
<evidence type="ECO:0000256" key="1">
    <source>
        <dbReference type="SAM" id="MobiDB-lite"/>
    </source>
</evidence>
<dbReference type="AlphaFoldDB" id="A0A8T0TX83"/>
<evidence type="ECO:0000313" key="3">
    <source>
        <dbReference type="Proteomes" id="UP000823388"/>
    </source>
</evidence>
<dbReference type="Proteomes" id="UP000823388">
    <property type="component" value="Chromosome 4K"/>
</dbReference>
<accession>A0A8T0TX83</accession>
<keyword evidence="3" id="KW-1185">Reference proteome</keyword>
<gene>
    <name evidence="2" type="ORF">PVAP13_4KG339988</name>
</gene>
<comment type="caution">
    <text evidence="2">The sequence shown here is derived from an EMBL/GenBank/DDBJ whole genome shotgun (WGS) entry which is preliminary data.</text>
</comment>
<protein>
    <submittedName>
        <fullName evidence="2">Uncharacterized protein</fullName>
    </submittedName>
</protein>
<evidence type="ECO:0000313" key="2">
    <source>
        <dbReference type="EMBL" id="KAG2613294.1"/>
    </source>
</evidence>